<sequence>MVTVTPSDRSAGAGYHMVIVKQPKCDTRAVLDVVMAFAPSAELESNVGTEMALRIGRADQPAFKHLFSHLEENKEKLGIASFGVSVTTLEEVFLRVGDYAATAMSKLRLPDSDQLQDTEAASLLGMLSFADPLRHGTPAEGSGRRPRRNRGTRLLLQQTWAMLVIQALHSVRNWAFTLSQLLVPVFVVAFTLTWIDSLPKVHKPGPRELDINLVYGSDVPYAFHGGASASLAKCFAKQFASKVTSIPLDAGSVESYLVNASVLEGNGFLTSTLIAASFEDRQDGGRGRLARLLFNNQVYHTPALALAAFQRALLHEAFRNKSLKLTVVNHPFPRVVEEKVRPSHSANA</sequence>
<evidence type="ECO:0000313" key="1">
    <source>
        <dbReference type="EMBL" id="KAK8778548.1"/>
    </source>
</evidence>
<proteinExistence type="predicted"/>
<keyword evidence="2" id="KW-1185">Reference proteome</keyword>
<evidence type="ECO:0008006" key="3">
    <source>
        <dbReference type="Google" id="ProtNLM"/>
    </source>
</evidence>
<comment type="caution">
    <text evidence="1">The sequence shown here is derived from an EMBL/GenBank/DDBJ whole genome shotgun (WGS) entry which is preliminary data.</text>
</comment>
<dbReference type="AlphaFoldDB" id="A0AAQ4EVD4"/>
<dbReference type="EMBL" id="JARKHS020010623">
    <property type="protein sequence ID" value="KAK8778548.1"/>
    <property type="molecule type" value="Genomic_DNA"/>
</dbReference>
<organism evidence="1 2">
    <name type="scientific">Amblyomma americanum</name>
    <name type="common">Lone star tick</name>
    <dbReference type="NCBI Taxonomy" id="6943"/>
    <lineage>
        <taxon>Eukaryota</taxon>
        <taxon>Metazoa</taxon>
        <taxon>Ecdysozoa</taxon>
        <taxon>Arthropoda</taxon>
        <taxon>Chelicerata</taxon>
        <taxon>Arachnida</taxon>
        <taxon>Acari</taxon>
        <taxon>Parasitiformes</taxon>
        <taxon>Ixodida</taxon>
        <taxon>Ixodoidea</taxon>
        <taxon>Ixodidae</taxon>
        <taxon>Amblyomminae</taxon>
        <taxon>Amblyomma</taxon>
    </lineage>
</organism>
<protein>
    <recommendedName>
        <fullName evidence="3">Abc transporter</fullName>
    </recommendedName>
</protein>
<name>A0AAQ4EVD4_AMBAM</name>
<gene>
    <name evidence="1" type="ORF">V5799_020111</name>
</gene>
<accession>A0AAQ4EVD4</accession>
<dbReference type="Proteomes" id="UP001321473">
    <property type="component" value="Unassembled WGS sequence"/>
</dbReference>
<reference evidence="1 2" key="1">
    <citation type="journal article" date="2023" name="Arcadia Sci">
        <title>De novo assembly of a long-read Amblyomma americanum tick genome.</title>
        <authorList>
            <person name="Chou S."/>
            <person name="Poskanzer K.E."/>
            <person name="Rollins M."/>
            <person name="Thuy-Boun P.S."/>
        </authorList>
    </citation>
    <scope>NUCLEOTIDE SEQUENCE [LARGE SCALE GENOMIC DNA]</scope>
    <source>
        <strain evidence="1">F_SG_1</strain>
        <tissue evidence="1">Salivary glands</tissue>
    </source>
</reference>
<evidence type="ECO:0000313" key="2">
    <source>
        <dbReference type="Proteomes" id="UP001321473"/>
    </source>
</evidence>